<feature type="domain" description="DUF7745" evidence="2">
    <location>
        <begin position="28"/>
        <end position="96"/>
    </location>
</feature>
<comment type="caution">
    <text evidence="3">The sequence shown here is derived from an EMBL/GenBank/DDBJ whole genome shotgun (WGS) entry which is preliminary data.</text>
</comment>
<dbReference type="Pfam" id="PF24924">
    <property type="entry name" value="DUF7745"/>
    <property type="match status" value="1"/>
</dbReference>
<evidence type="ECO:0000256" key="1">
    <source>
        <dbReference type="SAM" id="MobiDB-lite"/>
    </source>
</evidence>
<feature type="compositionally biased region" description="Polar residues" evidence="1">
    <location>
        <begin position="341"/>
        <end position="357"/>
    </location>
</feature>
<sequence>MDTFNSPNPQMVVEVNYKLRYWRIDIKRNREREICQLLGGLTYLIFVIPNPHLIRALLEFWDPVRMVFKFMDFDLAPTIEEISGFIDLPYHECEMMVPYKPSLREFLKSLGMKSNPTLPSLDLGWIHFDFLYSCFGRDDSYHSFSDEFECSVEREDEPRKTLVPMILAEIMRSLSACVDGRMFFEGCNILLQLWAIEHFYICSDAVDIFLGYGNKIDNHPRRMVAFTAPTMGYHTRSNDGFPSLPNENRKGKRKATNEKVSNKTIENEYPPSKLISRLEKKIRELEEEVSDMRGWAKLLLSVDPTLETNIDKSHVTSQATLQDNPPPTHPTFHPPPTYPTSQNQPSSIQMPSRNTHFPNYPYPPQHHDYASRPPYLTPRLPSPPLQAPQYQTPLHQVPWYCAPLILFQIPPYQMHPSQKPLLPYQKPTYPVHNVKTLTQKYIRKNLFNFEKRPIKIYTSLTESIDQFCEKLRITGHIAPISEIRINTRARWIEPSKVCAYHSGMKGHTIEECRDLKDKIQQLTETKIICLEDFAPKKSQQGTC</sequence>
<accession>A0ABQ7UGI4</accession>
<dbReference type="InterPro" id="IPR056647">
    <property type="entry name" value="DUF7745"/>
</dbReference>
<dbReference type="InterPro" id="IPR044824">
    <property type="entry name" value="MAIN-like"/>
</dbReference>
<dbReference type="Proteomes" id="UP000826656">
    <property type="component" value="Unassembled WGS sequence"/>
</dbReference>
<name>A0ABQ7UGI4_SOLTU</name>
<evidence type="ECO:0000259" key="2">
    <source>
        <dbReference type="Pfam" id="PF24924"/>
    </source>
</evidence>
<dbReference type="PANTHER" id="PTHR46033:SF16">
    <property type="entry name" value="AMINOTRANSFERASE-LIKE PLANT MOBILE DOMAIN-CONTAINING PROTEIN"/>
    <property type="match status" value="1"/>
</dbReference>
<dbReference type="PANTHER" id="PTHR46033">
    <property type="entry name" value="PROTEIN MAIN-LIKE 2"/>
    <property type="match status" value="1"/>
</dbReference>
<dbReference type="EMBL" id="JAIVGD010000019">
    <property type="protein sequence ID" value="KAH0748724.1"/>
    <property type="molecule type" value="Genomic_DNA"/>
</dbReference>
<feature type="compositionally biased region" description="Pro residues" evidence="1">
    <location>
        <begin position="324"/>
        <end position="338"/>
    </location>
</feature>
<protein>
    <recommendedName>
        <fullName evidence="2">DUF7745 domain-containing protein</fullName>
    </recommendedName>
</protein>
<organism evidence="3 4">
    <name type="scientific">Solanum tuberosum</name>
    <name type="common">Potato</name>
    <dbReference type="NCBI Taxonomy" id="4113"/>
    <lineage>
        <taxon>Eukaryota</taxon>
        <taxon>Viridiplantae</taxon>
        <taxon>Streptophyta</taxon>
        <taxon>Embryophyta</taxon>
        <taxon>Tracheophyta</taxon>
        <taxon>Spermatophyta</taxon>
        <taxon>Magnoliopsida</taxon>
        <taxon>eudicotyledons</taxon>
        <taxon>Gunneridae</taxon>
        <taxon>Pentapetalae</taxon>
        <taxon>asterids</taxon>
        <taxon>lamiids</taxon>
        <taxon>Solanales</taxon>
        <taxon>Solanaceae</taxon>
        <taxon>Solanoideae</taxon>
        <taxon>Solaneae</taxon>
        <taxon>Solanum</taxon>
    </lineage>
</organism>
<reference evidence="3 4" key="1">
    <citation type="journal article" date="2021" name="bioRxiv">
        <title>Chromosome-scale and haplotype-resolved genome assembly of a tetraploid potato cultivar.</title>
        <authorList>
            <person name="Sun H."/>
            <person name="Jiao W.-B."/>
            <person name="Krause K."/>
            <person name="Campoy J.A."/>
            <person name="Goel M."/>
            <person name="Folz-Donahue K."/>
            <person name="Kukat C."/>
            <person name="Huettel B."/>
            <person name="Schneeberger K."/>
        </authorList>
    </citation>
    <scope>NUCLEOTIDE SEQUENCE [LARGE SCALE GENOMIC DNA]</scope>
    <source>
        <strain evidence="3">SolTubOtavaFocal</strain>
        <tissue evidence="3">Leaves</tissue>
    </source>
</reference>
<proteinExistence type="predicted"/>
<gene>
    <name evidence="3" type="ORF">KY290_027956</name>
</gene>
<feature type="region of interest" description="Disordered" evidence="1">
    <location>
        <begin position="317"/>
        <end position="374"/>
    </location>
</feature>
<keyword evidence="4" id="KW-1185">Reference proteome</keyword>
<feature type="region of interest" description="Disordered" evidence="1">
    <location>
        <begin position="236"/>
        <end position="259"/>
    </location>
</feature>
<evidence type="ECO:0000313" key="3">
    <source>
        <dbReference type="EMBL" id="KAH0748724.1"/>
    </source>
</evidence>
<evidence type="ECO:0000313" key="4">
    <source>
        <dbReference type="Proteomes" id="UP000826656"/>
    </source>
</evidence>